<feature type="transmembrane region" description="Helical" evidence="5">
    <location>
        <begin position="171"/>
        <end position="189"/>
    </location>
</feature>
<evidence type="ECO:0000256" key="5">
    <source>
        <dbReference type="SAM" id="Phobius"/>
    </source>
</evidence>
<name>A0A8T2VE88_CERRI</name>
<feature type="transmembrane region" description="Helical" evidence="5">
    <location>
        <begin position="350"/>
        <end position="368"/>
    </location>
</feature>
<dbReference type="GO" id="GO:0016020">
    <property type="term" value="C:membrane"/>
    <property type="evidence" value="ECO:0007669"/>
    <property type="project" value="UniProtKB-SubCell"/>
</dbReference>
<dbReference type="EMBL" id="CM035407">
    <property type="protein sequence ID" value="KAH7443915.1"/>
    <property type="molecule type" value="Genomic_DNA"/>
</dbReference>
<dbReference type="OMA" id="NANFWLL"/>
<dbReference type="InterPro" id="IPR010658">
    <property type="entry name" value="Nodulin-like"/>
</dbReference>
<dbReference type="PANTHER" id="PTHR21576">
    <property type="entry name" value="UNCHARACTERIZED NODULIN-LIKE PROTEIN"/>
    <property type="match status" value="1"/>
</dbReference>
<dbReference type="AlphaFoldDB" id="A0A8T2VE88"/>
<organism evidence="8 9">
    <name type="scientific">Ceratopteris richardii</name>
    <name type="common">Triangle waterfern</name>
    <dbReference type="NCBI Taxonomy" id="49495"/>
    <lineage>
        <taxon>Eukaryota</taxon>
        <taxon>Viridiplantae</taxon>
        <taxon>Streptophyta</taxon>
        <taxon>Embryophyta</taxon>
        <taxon>Tracheophyta</taxon>
        <taxon>Polypodiopsida</taxon>
        <taxon>Polypodiidae</taxon>
        <taxon>Polypodiales</taxon>
        <taxon>Pteridineae</taxon>
        <taxon>Pteridaceae</taxon>
        <taxon>Parkerioideae</taxon>
        <taxon>Ceratopteris</taxon>
    </lineage>
</organism>
<dbReference type="PANTHER" id="PTHR21576:SF73">
    <property type="entry name" value="F1C9.29 PROTEIN-RELATED"/>
    <property type="match status" value="1"/>
</dbReference>
<dbReference type="SUPFAM" id="SSF103473">
    <property type="entry name" value="MFS general substrate transporter"/>
    <property type="match status" value="1"/>
</dbReference>
<evidence type="ECO:0000256" key="4">
    <source>
        <dbReference type="ARBA" id="ARBA00023136"/>
    </source>
</evidence>
<evidence type="ECO:0000256" key="1">
    <source>
        <dbReference type="ARBA" id="ARBA00004141"/>
    </source>
</evidence>
<evidence type="ECO:0000313" key="9">
    <source>
        <dbReference type="Proteomes" id="UP000825935"/>
    </source>
</evidence>
<dbReference type="Pfam" id="PF23262">
    <property type="entry name" value="NFD4_C"/>
    <property type="match status" value="1"/>
</dbReference>
<keyword evidence="3 5" id="KW-1133">Transmembrane helix</keyword>
<feature type="transmembrane region" description="Helical" evidence="5">
    <location>
        <begin position="210"/>
        <end position="228"/>
    </location>
</feature>
<reference evidence="8" key="1">
    <citation type="submission" date="2021-08" db="EMBL/GenBank/DDBJ databases">
        <title>WGS assembly of Ceratopteris richardii.</title>
        <authorList>
            <person name="Marchant D.B."/>
            <person name="Chen G."/>
            <person name="Jenkins J."/>
            <person name="Shu S."/>
            <person name="Leebens-Mack J."/>
            <person name="Grimwood J."/>
            <person name="Schmutz J."/>
            <person name="Soltis P."/>
            <person name="Soltis D."/>
            <person name="Chen Z.-H."/>
        </authorList>
    </citation>
    <scope>NUCLEOTIDE SEQUENCE</scope>
    <source>
        <strain evidence="8">Whitten #5841</strain>
        <tissue evidence="8">Leaf</tissue>
    </source>
</reference>
<feature type="transmembrane region" description="Helical" evidence="5">
    <location>
        <begin position="475"/>
        <end position="500"/>
    </location>
</feature>
<sequence>MVSFLKAQRSPWTVLVAGCWLEAVSGLSYVYSTYSGVLKSQLLYNQRQINALAVAKDLGDHVGLAAGFLSGILPDWALPLLGSVLILGGYGVLWLFVGSIITGIPFWLVCIIIFIGTNGSTYLDTAALVVCLSNFPSNRASAVGLLKGFKGLSGAIYNQIYASFLTPDQTAFILFIALVPVGVVGPLILMMGLSVNTSVANDNGNSNSQILFGVSLLLAAYMLVVTLLQDLCNISRGINVLFTVLLFCILLLPLVIIKFKDSFNKDHVKGDLQSGKVVLQDGSSKDDDEGMRTPKMYAEVGEMPNTSSIFEENSDGQNIEEQKLLQGSNQVPLLDPSDYTVWNALKNANFWLLVASIFFGMGTGTTAFDNLRQVAQAQGYENVEVFVSLANIFNFLGRIGGGYISEACTRRYGHPRALVLALSQVVMAVGHLVLALALPGTIYAAVFFTATGFGSQWAVFPTATSELFGLRNFGVLYNLVAIASPAGSIIYSTFMAGPIYDWQASKQGSSSCEGTVCFEITFFAMAAACILATALSIVLSARTRFLYAVTRHALR</sequence>
<feature type="domain" description="NFD4 C-terminal" evidence="7">
    <location>
        <begin position="343"/>
        <end position="548"/>
    </location>
</feature>
<proteinExistence type="predicted"/>
<dbReference type="Pfam" id="PF06813">
    <property type="entry name" value="Nodulin-like"/>
    <property type="match status" value="1"/>
</dbReference>
<dbReference type="Gene3D" id="1.20.1250.20">
    <property type="entry name" value="MFS general substrate transporter like domains"/>
    <property type="match status" value="1"/>
</dbReference>
<feature type="transmembrane region" description="Helical" evidence="5">
    <location>
        <begin position="240"/>
        <end position="259"/>
    </location>
</feature>
<dbReference type="Proteomes" id="UP000825935">
    <property type="component" value="Chromosome 2"/>
</dbReference>
<evidence type="ECO:0008006" key="10">
    <source>
        <dbReference type="Google" id="ProtNLM"/>
    </source>
</evidence>
<keyword evidence="4 5" id="KW-0472">Membrane</keyword>
<evidence type="ECO:0000259" key="7">
    <source>
        <dbReference type="Pfam" id="PF23262"/>
    </source>
</evidence>
<evidence type="ECO:0000256" key="3">
    <source>
        <dbReference type="ARBA" id="ARBA00022989"/>
    </source>
</evidence>
<accession>A0A8T2VE88</accession>
<feature type="transmembrane region" description="Helical" evidence="5">
    <location>
        <begin position="12"/>
        <end position="31"/>
    </location>
</feature>
<evidence type="ECO:0000256" key="2">
    <source>
        <dbReference type="ARBA" id="ARBA00022692"/>
    </source>
</evidence>
<dbReference type="InterPro" id="IPR056555">
    <property type="entry name" value="NFD4_C"/>
</dbReference>
<keyword evidence="9" id="KW-1185">Reference proteome</keyword>
<gene>
    <name evidence="8" type="ORF">KP509_02G055800</name>
</gene>
<feature type="transmembrane region" description="Helical" evidence="5">
    <location>
        <begin position="417"/>
        <end position="436"/>
    </location>
</feature>
<feature type="transmembrane region" description="Helical" evidence="5">
    <location>
        <begin position="104"/>
        <end position="123"/>
    </location>
</feature>
<dbReference type="InterPro" id="IPR036259">
    <property type="entry name" value="MFS_trans_sf"/>
</dbReference>
<feature type="transmembrane region" description="Helical" evidence="5">
    <location>
        <begin position="520"/>
        <end position="541"/>
    </location>
</feature>
<feature type="domain" description="Nodulin-like" evidence="6">
    <location>
        <begin position="11"/>
        <end position="256"/>
    </location>
</feature>
<comment type="caution">
    <text evidence="8">The sequence shown here is derived from an EMBL/GenBank/DDBJ whole genome shotgun (WGS) entry which is preliminary data.</text>
</comment>
<protein>
    <recommendedName>
        <fullName evidence="10">Nodulin-like domain-containing protein</fullName>
    </recommendedName>
</protein>
<feature type="transmembrane region" description="Helical" evidence="5">
    <location>
        <begin position="388"/>
        <end position="405"/>
    </location>
</feature>
<feature type="transmembrane region" description="Helical" evidence="5">
    <location>
        <begin position="442"/>
        <end position="463"/>
    </location>
</feature>
<dbReference type="OrthoDB" id="410267at2759"/>
<keyword evidence="2 5" id="KW-0812">Transmembrane</keyword>
<evidence type="ECO:0000259" key="6">
    <source>
        <dbReference type="Pfam" id="PF06813"/>
    </source>
</evidence>
<evidence type="ECO:0000313" key="8">
    <source>
        <dbReference type="EMBL" id="KAH7443915.1"/>
    </source>
</evidence>
<comment type="subcellular location">
    <subcellularLocation>
        <location evidence="1">Membrane</location>
        <topology evidence="1">Multi-pass membrane protein</topology>
    </subcellularLocation>
</comment>